<dbReference type="Gene3D" id="1.10.3480.10">
    <property type="entry name" value="TorD-like"/>
    <property type="match status" value="1"/>
</dbReference>
<dbReference type="InterPro" id="IPR036411">
    <property type="entry name" value="TorD-like_sf"/>
</dbReference>
<dbReference type="EMBL" id="LT670847">
    <property type="protein sequence ID" value="SHL91731.1"/>
    <property type="molecule type" value="Genomic_DNA"/>
</dbReference>
<reference evidence="2 3" key="1">
    <citation type="submission" date="2016-11" db="EMBL/GenBank/DDBJ databases">
        <authorList>
            <person name="Jaros S."/>
            <person name="Januszkiewicz K."/>
            <person name="Wedrychowicz H."/>
        </authorList>
    </citation>
    <scope>NUCLEOTIDE SEQUENCE [LARGE SCALE GENOMIC DNA]</scope>
    <source>
        <strain evidence="2 3">ACAM 12</strain>
    </source>
</reference>
<dbReference type="InParanoid" id="A0A1M7EIY1"/>
<dbReference type="STRING" id="29571.SAMN05878437_0252"/>
<dbReference type="OrthoDB" id="7926125at2"/>
<accession>A0A1M7EIY1</accession>
<gene>
    <name evidence="2" type="ORF">SAMN05878437_0252</name>
</gene>
<dbReference type="Pfam" id="PF02613">
    <property type="entry name" value="Nitrate_red_del"/>
    <property type="match status" value="1"/>
</dbReference>
<dbReference type="SUPFAM" id="SSF89155">
    <property type="entry name" value="TorD-like"/>
    <property type="match status" value="1"/>
</dbReference>
<proteinExistence type="predicted"/>
<dbReference type="InterPro" id="IPR020945">
    <property type="entry name" value="DMSO/NO3_reduct_chaperone"/>
</dbReference>
<evidence type="ECO:0000256" key="1">
    <source>
        <dbReference type="ARBA" id="ARBA00023186"/>
    </source>
</evidence>
<dbReference type="Proteomes" id="UP000190911">
    <property type="component" value="Chromosome I"/>
</dbReference>
<organism evidence="2 3">
    <name type="scientific">Vreelandella subglaciescola</name>
    <dbReference type="NCBI Taxonomy" id="29571"/>
    <lineage>
        <taxon>Bacteria</taxon>
        <taxon>Pseudomonadati</taxon>
        <taxon>Pseudomonadota</taxon>
        <taxon>Gammaproteobacteria</taxon>
        <taxon>Oceanospirillales</taxon>
        <taxon>Halomonadaceae</taxon>
        <taxon>Vreelandella</taxon>
    </lineage>
</organism>
<name>A0A1M7EIY1_9GAMM</name>
<dbReference type="PANTHER" id="PTHR34227">
    <property type="entry name" value="CHAPERONE PROTEIN YCDY"/>
    <property type="match status" value="1"/>
</dbReference>
<evidence type="ECO:0000313" key="2">
    <source>
        <dbReference type="EMBL" id="SHL91731.1"/>
    </source>
</evidence>
<dbReference type="PANTHER" id="PTHR34227:SF1">
    <property type="entry name" value="DIMETHYL SULFOXIDE REDUCTASE CHAPERONE-RELATED"/>
    <property type="match status" value="1"/>
</dbReference>
<sequence>MSRDTVTDTGALIAGADWLGGVFIAPPTAEQVKEFTAPAGRNALVQMGEQLNAREATRALEQALTGEAPAPLTVTLQRRYTALFEGIFRHRAVLPYESAWQPGTSGTVLGGTPIPDMAATLRALDLHVSGDCHEPADHLAIELAALTMALRDGQDTIAREMTCRLQRWVPAFCAALAHQDTGGFYAAAGDLLLALIRETAVSLGEEKTVVTERMEGEFA</sequence>
<keyword evidence="3" id="KW-1185">Reference proteome</keyword>
<evidence type="ECO:0000313" key="3">
    <source>
        <dbReference type="Proteomes" id="UP000190911"/>
    </source>
</evidence>
<dbReference type="FunCoup" id="A0A1M7EIY1">
    <property type="interactions" value="86"/>
</dbReference>
<dbReference type="RefSeq" id="WP_154045161.1">
    <property type="nucleotide sequence ID" value="NZ_LT670847.1"/>
</dbReference>
<protein>
    <submittedName>
        <fullName evidence="2">TorA specific chaperone</fullName>
    </submittedName>
</protein>
<keyword evidence="1" id="KW-0143">Chaperone</keyword>
<dbReference type="AlphaFoldDB" id="A0A1M7EIY1"/>
<dbReference type="InterPro" id="IPR050289">
    <property type="entry name" value="TorD/DmsD_chaperones"/>
</dbReference>